<reference evidence="3" key="1">
    <citation type="submission" date="2025-08" db="UniProtKB">
        <authorList>
            <consortium name="RefSeq"/>
        </authorList>
    </citation>
    <scope>IDENTIFICATION</scope>
    <source>
        <strain evidence="3">15085-1641.00</strain>
        <tissue evidence="3">Whole body</tissue>
    </source>
</reference>
<dbReference type="OMA" id="WANQQEQ"/>
<dbReference type="RefSeq" id="XP_023172194.1">
    <property type="nucleotide sequence ID" value="XM_023316426.2"/>
</dbReference>
<dbReference type="AlphaFoldDB" id="A0A6J1LVI2"/>
<sequence>MGAEQSALLACTQTGKPEKPLKLENAEQFFQLYFDRMPEPKTGPVTEALLHLIMNAPHPNLESRERASWANQQEQDSGYENDEPETEEPSEEELDIDMVSEEETVDQLSDTEMSIESNSTIYNNNDDGDNNDSDFELIPLEFVDLQPIESLNMEDPQLEFEKEFIIKVADLNEELL</sequence>
<dbReference type="GeneID" id="111600354"/>
<dbReference type="Proteomes" id="UP000504633">
    <property type="component" value="Unplaced"/>
</dbReference>
<organism evidence="2 3">
    <name type="scientific">Drosophila hydei</name>
    <name type="common">Fruit fly</name>
    <dbReference type="NCBI Taxonomy" id="7224"/>
    <lineage>
        <taxon>Eukaryota</taxon>
        <taxon>Metazoa</taxon>
        <taxon>Ecdysozoa</taxon>
        <taxon>Arthropoda</taxon>
        <taxon>Hexapoda</taxon>
        <taxon>Insecta</taxon>
        <taxon>Pterygota</taxon>
        <taxon>Neoptera</taxon>
        <taxon>Endopterygota</taxon>
        <taxon>Diptera</taxon>
        <taxon>Brachycera</taxon>
        <taxon>Muscomorpha</taxon>
        <taxon>Ephydroidea</taxon>
        <taxon>Drosophilidae</taxon>
        <taxon>Drosophila</taxon>
    </lineage>
</organism>
<protein>
    <submittedName>
        <fullName evidence="3">Uncharacterized protein LOC111600354</fullName>
    </submittedName>
</protein>
<dbReference type="KEGG" id="dhe:111600354"/>
<evidence type="ECO:0000256" key="1">
    <source>
        <dbReference type="SAM" id="MobiDB-lite"/>
    </source>
</evidence>
<proteinExistence type="predicted"/>
<evidence type="ECO:0000313" key="2">
    <source>
        <dbReference type="Proteomes" id="UP000504633"/>
    </source>
</evidence>
<feature type="compositionally biased region" description="Acidic residues" evidence="1">
    <location>
        <begin position="77"/>
        <end position="105"/>
    </location>
</feature>
<gene>
    <name evidence="3" type="primary">LOC111600354</name>
</gene>
<feature type="region of interest" description="Disordered" evidence="1">
    <location>
        <begin position="61"/>
        <end position="113"/>
    </location>
</feature>
<evidence type="ECO:0000313" key="3">
    <source>
        <dbReference type="RefSeq" id="XP_023172194.1"/>
    </source>
</evidence>
<name>A0A6J1LVI2_DROHY</name>
<accession>A0A6J1LVI2</accession>
<keyword evidence="2" id="KW-1185">Reference proteome</keyword>
<dbReference type="OrthoDB" id="7864272at2759"/>